<protein>
    <recommendedName>
        <fullName evidence="6">AP complex mu/sigma subunit domain-containing protein</fullName>
    </recommendedName>
</protein>
<dbReference type="STRING" id="1288291.A0A059EWP7"/>
<dbReference type="GO" id="GO:0012505">
    <property type="term" value="C:endomembrane system"/>
    <property type="evidence" value="ECO:0007669"/>
    <property type="project" value="UniProtKB-SubCell"/>
</dbReference>
<keyword evidence="4" id="KW-0653">Protein transport</keyword>
<dbReference type="AlphaFoldDB" id="A0A059EWP7"/>
<evidence type="ECO:0000313" key="7">
    <source>
        <dbReference type="EMBL" id="KCZ79126.1"/>
    </source>
</evidence>
<sequence>MIYCIIGFNTNGENRFYRTYSEIDIEEVKSHFNNKSVSIRYLKNYNAVFHRYANMVIAVCVDKEENLLLVGTIINRLMQTFDLLISNICELNFVYALDRIYEVIDRFIMDGKIIEMEPIKLANALNNE</sequence>
<dbReference type="EMBL" id="KK365357">
    <property type="protein sequence ID" value="KCZ79126.1"/>
    <property type="molecule type" value="Genomic_DNA"/>
</dbReference>
<evidence type="ECO:0000313" key="8">
    <source>
        <dbReference type="Proteomes" id="UP000030655"/>
    </source>
</evidence>
<keyword evidence="8" id="KW-1185">Reference proteome</keyword>
<dbReference type="HOGENOM" id="CLU_1959039_0_0_1"/>
<evidence type="ECO:0000256" key="2">
    <source>
        <dbReference type="ARBA" id="ARBA00006972"/>
    </source>
</evidence>
<evidence type="ECO:0000256" key="5">
    <source>
        <dbReference type="ARBA" id="ARBA00023136"/>
    </source>
</evidence>
<feature type="domain" description="AP complex mu/sigma subunit" evidence="6">
    <location>
        <begin position="1"/>
        <end position="124"/>
    </location>
</feature>
<evidence type="ECO:0000259" key="6">
    <source>
        <dbReference type="Pfam" id="PF01217"/>
    </source>
</evidence>
<comment type="similarity">
    <text evidence="2">Belongs to the adaptor complexes small subunit family.</text>
</comment>
<dbReference type="InterPro" id="IPR011012">
    <property type="entry name" value="Longin-like_dom_sf"/>
</dbReference>
<comment type="subcellular location">
    <subcellularLocation>
        <location evidence="1">Endomembrane system</location>
    </subcellularLocation>
</comment>
<evidence type="ECO:0000256" key="4">
    <source>
        <dbReference type="ARBA" id="ARBA00022927"/>
    </source>
</evidence>
<dbReference type="Gene3D" id="3.30.450.60">
    <property type="match status" value="1"/>
</dbReference>
<reference evidence="8" key="1">
    <citation type="submission" date="2013-02" db="EMBL/GenBank/DDBJ databases">
        <authorList>
            <consortium name="The Broad Institute Genome Sequencing Platform"/>
            <person name="Cuomo C."/>
            <person name="Becnel J."/>
            <person name="Sanscrainte N."/>
            <person name="Walker B."/>
            <person name="Young S.K."/>
            <person name="Zeng Q."/>
            <person name="Gargeya S."/>
            <person name="Fitzgerald M."/>
            <person name="Haas B."/>
            <person name="Abouelleil A."/>
            <person name="Alvarado L."/>
            <person name="Arachchi H.M."/>
            <person name="Berlin A.M."/>
            <person name="Chapman S.B."/>
            <person name="Dewar J."/>
            <person name="Goldberg J."/>
            <person name="Griggs A."/>
            <person name="Gujja S."/>
            <person name="Hansen M."/>
            <person name="Howarth C."/>
            <person name="Imamovic A."/>
            <person name="Larimer J."/>
            <person name="McCowan C."/>
            <person name="Murphy C."/>
            <person name="Neiman D."/>
            <person name="Pearson M."/>
            <person name="Priest M."/>
            <person name="Roberts A."/>
            <person name="Saif S."/>
            <person name="Shea T."/>
            <person name="Sisk P."/>
            <person name="Sykes S."/>
            <person name="Wortman J."/>
            <person name="Nusbaum C."/>
            <person name="Birren B."/>
        </authorList>
    </citation>
    <scope>NUCLEOTIDE SEQUENCE [LARGE SCALE GENOMIC DNA]</scope>
    <source>
        <strain evidence="8">PRA339</strain>
    </source>
</reference>
<dbReference type="OrthoDB" id="2186857at2759"/>
<dbReference type="PANTHER" id="PTHR11753">
    <property type="entry name" value="ADAPTOR COMPLEXES SMALL SUBUNIT FAMILY"/>
    <property type="match status" value="1"/>
</dbReference>
<dbReference type="Pfam" id="PF01217">
    <property type="entry name" value="Clat_adaptor_s"/>
    <property type="match status" value="1"/>
</dbReference>
<name>A0A059EWP7_9MICR</name>
<keyword evidence="3" id="KW-0813">Transport</keyword>
<dbReference type="GO" id="GO:0015031">
    <property type="term" value="P:protein transport"/>
    <property type="evidence" value="ECO:0007669"/>
    <property type="project" value="UniProtKB-KW"/>
</dbReference>
<proteinExistence type="inferred from homology"/>
<organism evidence="7 8">
    <name type="scientific">Anncaliia algerae PRA339</name>
    <dbReference type="NCBI Taxonomy" id="1288291"/>
    <lineage>
        <taxon>Eukaryota</taxon>
        <taxon>Fungi</taxon>
        <taxon>Fungi incertae sedis</taxon>
        <taxon>Microsporidia</taxon>
        <taxon>Tubulinosematoidea</taxon>
        <taxon>Tubulinosematidae</taxon>
        <taxon>Anncaliia</taxon>
    </lineage>
</organism>
<dbReference type="Proteomes" id="UP000030655">
    <property type="component" value="Unassembled WGS sequence"/>
</dbReference>
<dbReference type="InterPro" id="IPR016635">
    <property type="entry name" value="AP_complex_ssu"/>
</dbReference>
<keyword evidence="5" id="KW-0472">Membrane</keyword>
<dbReference type="SUPFAM" id="SSF64356">
    <property type="entry name" value="SNARE-like"/>
    <property type="match status" value="1"/>
</dbReference>
<reference evidence="7 8" key="2">
    <citation type="submission" date="2014-03" db="EMBL/GenBank/DDBJ databases">
        <title>The Genome Sequence of Anncaliia algerae insect isolate PRA339.</title>
        <authorList>
            <consortium name="The Broad Institute Genome Sequencing Platform"/>
            <consortium name="The Broad Institute Genome Sequencing Center for Infectious Disease"/>
            <person name="Cuomo C."/>
            <person name="Becnel J."/>
            <person name="Sanscrainte N."/>
            <person name="Walker B."/>
            <person name="Young S.K."/>
            <person name="Zeng Q."/>
            <person name="Gargeya S."/>
            <person name="Fitzgerald M."/>
            <person name="Haas B."/>
            <person name="Abouelleil A."/>
            <person name="Alvarado L."/>
            <person name="Arachchi H.M."/>
            <person name="Berlin A.M."/>
            <person name="Chapman S.B."/>
            <person name="Dewar J."/>
            <person name="Goldberg J."/>
            <person name="Griggs A."/>
            <person name="Gujja S."/>
            <person name="Hansen M."/>
            <person name="Howarth C."/>
            <person name="Imamovic A."/>
            <person name="Larimer J."/>
            <person name="McCowan C."/>
            <person name="Murphy C."/>
            <person name="Neiman D."/>
            <person name="Pearson M."/>
            <person name="Priest M."/>
            <person name="Roberts A."/>
            <person name="Saif S."/>
            <person name="Shea T."/>
            <person name="Sisk P."/>
            <person name="Sykes S."/>
            <person name="Wortman J."/>
            <person name="Nusbaum C."/>
            <person name="Birren B."/>
        </authorList>
    </citation>
    <scope>NUCLEOTIDE SEQUENCE [LARGE SCALE GENOMIC DNA]</scope>
    <source>
        <strain evidence="7 8">PRA339</strain>
    </source>
</reference>
<gene>
    <name evidence="7" type="ORF">H312_03488</name>
</gene>
<dbReference type="InterPro" id="IPR022775">
    <property type="entry name" value="AP_mu_sigma_su"/>
</dbReference>
<evidence type="ECO:0000256" key="3">
    <source>
        <dbReference type="ARBA" id="ARBA00022448"/>
    </source>
</evidence>
<dbReference type="VEuPathDB" id="MicrosporidiaDB:H312_03488"/>
<accession>A0A059EWP7</accession>
<evidence type="ECO:0000256" key="1">
    <source>
        <dbReference type="ARBA" id="ARBA00004308"/>
    </source>
</evidence>